<feature type="compositionally biased region" description="Low complexity" evidence="1">
    <location>
        <begin position="166"/>
        <end position="182"/>
    </location>
</feature>
<organism evidence="2">
    <name type="scientific">Notodromas monacha</name>
    <dbReference type="NCBI Taxonomy" id="399045"/>
    <lineage>
        <taxon>Eukaryota</taxon>
        <taxon>Metazoa</taxon>
        <taxon>Ecdysozoa</taxon>
        <taxon>Arthropoda</taxon>
        <taxon>Crustacea</taxon>
        <taxon>Oligostraca</taxon>
        <taxon>Ostracoda</taxon>
        <taxon>Podocopa</taxon>
        <taxon>Podocopida</taxon>
        <taxon>Cypridocopina</taxon>
        <taxon>Cypridoidea</taxon>
        <taxon>Cyprididae</taxon>
        <taxon>Notodromas</taxon>
    </lineage>
</organism>
<feature type="region of interest" description="Disordered" evidence="1">
    <location>
        <begin position="356"/>
        <end position="378"/>
    </location>
</feature>
<dbReference type="EMBL" id="CAJPEX010001546">
    <property type="protein sequence ID" value="CAG0919371.1"/>
    <property type="molecule type" value="Genomic_DNA"/>
</dbReference>
<name>A0A7R9GFP4_9CRUS</name>
<feature type="compositionally biased region" description="Polar residues" evidence="1">
    <location>
        <begin position="433"/>
        <end position="452"/>
    </location>
</feature>
<accession>A0A7R9GFP4</accession>
<sequence>MEVYLSLVTRGSLGKQNGMSSHWSSLGADASEERPKWWRNADQKEMRTLGPSVSSSSHQQQQYPRLEPEWMKQSAMAELPIDLQQKLARFRTGQYALDTDTEIVESSARLSYNKAGGSGSRNNYPSKSEENAESAFRKPTANGDASKSPSLSGYGSGPIPRSENMSRQARAQSAASRVQFSSPSRLKRSPNPAVDIPSSSQSKMVKSTPKPEVLKETRFAGDRVKAHESEFLSKRMLRDFDAQDYKKNKLLLRAVDPKDPNSFRNRQRPHKSMMMSPPMTALQRRFQAFKESELAEREKALAAGNRIGVRNSPRSLYTASDFPGDEGPLRKSKKPNPRYEEMNQQAQACLRPFPERLHGSGTPLPPTPTPSEFHQASRKISLSEKFSGNSSSNFLGTRPVSQNDLVEVGGQSFQLIKRYPALQLEERIQKSKQAVNGVHQQESEQNNGQPQVQHVPGVSSLSGVPPSPSRTAAADSNYRVSAGPGVPPGPGVGADDNGYGPQKSNLLTSLLADLLGLILRWFLAFWNNLHLSDPFQLSPFSPRYQSTVIPPICPSQPPSINDHQSQHAPWINQQHPSMEPSATTIQDASPTMIQSPNRHLGLHATPDAMLKKTLSFDQQGEDSVRSLRSENSSHHRRPTSSNQYLQHESYFDPTQQRVQPPQLDYPTSDDYMKHVFRNRGRGPFFSDPMQYAMP</sequence>
<feature type="region of interest" description="Disordered" evidence="1">
    <location>
        <begin position="617"/>
        <end position="645"/>
    </location>
</feature>
<evidence type="ECO:0000313" key="3">
    <source>
        <dbReference type="Proteomes" id="UP000678499"/>
    </source>
</evidence>
<feature type="compositionally biased region" description="Low complexity" evidence="1">
    <location>
        <begin position="455"/>
        <end position="464"/>
    </location>
</feature>
<feature type="region of interest" description="Disordered" evidence="1">
    <location>
        <begin position="256"/>
        <end position="278"/>
    </location>
</feature>
<dbReference type="Proteomes" id="UP000678499">
    <property type="component" value="Unassembled WGS sequence"/>
</dbReference>
<feature type="compositionally biased region" description="Polar residues" evidence="1">
    <location>
        <begin position="650"/>
        <end position="659"/>
    </location>
</feature>
<protein>
    <submittedName>
        <fullName evidence="2">Uncharacterized protein</fullName>
    </submittedName>
</protein>
<feature type="compositionally biased region" description="Polar residues" evidence="1">
    <location>
        <begin position="143"/>
        <end position="153"/>
    </location>
</feature>
<evidence type="ECO:0000313" key="2">
    <source>
        <dbReference type="EMBL" id="CAD7279219.1"/>
    </source>
</evidence>
<feature type="region of interest" description="Disordered" evidence="1">
    <location>
        <begin position="433"/>
        <end position="497"/>
    </location>
</feature>
<keyword evidence="3" id="KW-1185">Reference proteome</keyword>
<gene>
    <name evidence="2" type="ORF">NMOB1V02_LOCUS6896</name>
</gene>
<feature type="region of interest" description="Disordered" evidence="1">
    <location>
        <begin position="312"/>
        <end position="344"/>
    </location>
</feature>
<feature type="region of interest" description="Disordered" evidence="1">
    <location>
        <begin position="650"/>
        <end position="669"/>
    </location>
</feature>
<evidence type="ECO:0000256" key="1">
    <source>
        <dbReference type="SAM" id="MobiDB-lite"/>
    </source>
</evidence>
<proteinExistence type="predicted"/>
<feature type="region of interest" description="Disordered" evidence="1">
    <location>
        <begin position="112"/>
        <end position="214"/>
    </location>
</feature>
<reference evidence="2" key="1">
    <citation type="submission" date="2020-11" db="EMBL/GenBank/DDBJ databases">
        <authorList>
            <person name="Tran Van P."/>
        </authorList>
    </citation>
    <scope>NUCLEOTIDE SEQUENCE</scope>
</reference>
<feature type="compositionally biased region" description="Basic and acidic residues" evidence="1">
    <location>
        <begin position="622"/>
        <end position="633"/>
    </location>
</feature>
<dbReference type="EMBL" id="OA883583">
    <property type="protein sequence ID" value="CAD7279219.1"/>
    <property type="molecule type" value="Genomic_DNA"/>
</dbReference>
<dbReference type="AlphaFoldDB" id="A0A7R9GFP4"/>